<reference evidence="2" key="1">
    <citation type="journal article" date="2023" name="bioRxiv">
        <title>Improved chromosome-level genome assembly for marigold (Tagetes erecta).</title>
        <authorList>
            <person name="Jiang F."/>
            <person name="Yuan L."/>
            <person name="Wang S."/>
            <person name="Wang H."/>
            <person name="Xu D."/>
            <person name="Wang A."/>
            <person name="Fan W."/>
        </authorList>
    </citation>
    <scope>NUCLEOTIDE SEQUENCE</scope>
    <source>
        <strain evidence="2">WSJ</strain>
        <tissue evidence="2">Leaf</tissue>
    </source>
</reference>
<dbReference type="AlphaFoldDB" id="A0AAD8KMW8"/>
<dbReference type="InterPro" id="IPR004158">
    <property type="entry name" value="DUF247_pln"/>
</dbReference>
<keyword evidence="3" id="KW-1185">Reference proteome</keyword>
<name>A0AAD8KMW8_TARER</name>
<gene>
    <name evidence="2" type="ORF">QVD17_14687</name>
</gene>
<comment type="caution">
    <text evidence="2">The sequence shown here is derived from an EMBL/GenBank/DDBJ whole genome shotgun (WGS) entry which is preliminary data.</text>
</comment>
<protein>
    <submittedName>
        <fullName evidence="2">Uncharacterized protein</fullName>
    </submittedName>
</protein>
<keyword evidence="1" id="KW-0812">Transmembrane</keyword>
<dbReference type="EMBL" id="JAUHHV010000004">
    <property type="protein sequence ID" value="KAK1426020.1"/>
    <property type="molecule type" value="Genomic_DNA"/>
</dbReference>
<keyword evidence="1" id="KW-0472">Membrane</keyword>
<sequence>MDVNSRRCEEQHEITIWEINSNRLAEMHRKLAEAPKLLSVVAGRSTCSIFKVPQTLVDINGKSYGPQIVSVGPFHHGQPHLEMIEEHKWRFLHQLLNRTKAKGMVLEDFLRAMQPLEVMARESYSVTIPYNSDEFIEMMVLDGCFIIELFRMMGALVEVDKHDPLINMSWIMSFLLRDLIRLENQIPFFVLECLFELTNTTKSPTLTTLALGFFDRAIPRPEIVLDKYSNIKATHLLDLLRSSFIPPDLEHSEPENRPPSHIIFNISKLQRSGIKLKPWEAESFLVVNFKHGVIHMPTITIDDFMCAFLLNAVAFEQCHGDSLKIFTTYVTLLDSLINTSKDVGLLCDQNIIENYLGTDAEVATFFNNMGKDVSFDIDVCYLARLFDNVNRHYHSAWQVQWAGLKYTYFSTPWSFVSLLAASLLLILTIAQTIYAILSYTHDHSSSG</sequence>
<keyword evidence="1" id="KW-1133">Transmembrane helix</keyword>
<feature type="transmembrane region" description="Helical" evidence="1">
    <location>
        <begin position="413"/>
        <end position="437"/>
    </location>
</feature>
<evidence type="ECO:0000256" key="1">
    <source>
        <dbReference type="SAM" id="Phobius"/>
    </source>
</evidence>
<dbReference type="Proteomes" id="UP001229421">
    <property type="component" value="Unassembled WGS sequence"/>
</dbReference>
<dbReference type="Pfam" id="PF03140">
    <property type="entry name" value="DUF247"/>
    <property type="match status" value="1"/>
</dbReference>
<organism evidence="2 3">
    <name type="scientific">Tagetes erecta</name>
    <name type="common">African marigold</name>
    <dbReference type="NCBI Taxonomy" id="13708"/>
    <lineage>
        <taxon>Eukaryota</taxon>
        <taxon>Viridiplantae</taxon>
        <taxon>Streptophyta</taxon>
        <taxon>Embryophyta</taxon>
        <taxon>Tracheophyta</taxon>
        <taxon>Spermatophyta</taxon>
        <taxon>Magnoliopsida</taxon>
        <taxon>eudicotyledons</taxon>
        <taxon>Gunneridae</taxon>
        <taxon>Pentapetalae</taxon>
        <taxon>asterids</taxon>
        <taxon>campanulids</taxon>
        <taxon>Asterales</taxon>
        <taxon>Asteraceae</taxon>
        <taxon>Asteroideae</taxon>
        <taxon>Heliantheae alliance</taxon>
        <taxon>Tageteae</taxon>
        <taxon>Tagetes</taxon>
    </lineage>
</organism>
<dbReference type="PANTHER" id="PTHR31170">
    <property type="entry name" value="BNAC04G53230D PROTEIN"/>
    <property type="match status" value="1"/>
</dbReference>
<dbReference type="PANTHER" id="PTHR31170:SF21">
    <property type="match status" value="1"/>
</dbReference>
<accession>A0AAD8KMW8</accession>
<evidence type="ECO:0000313" key="3">
    <source>
        <dbReference type="Proteomes" id="UP001229421"/>
    </source>
</evidence>
<proteinExistence type="predicted"/>
<evidence type="ECO:0000313" key="2">
    <source>
        <dbReference type="EMBL" id="KAK1426020.1"/>
    </source>
</evidence>